<protein>
    <submittedName>
        <fullName evidence="1">Uncharacterized protein</fullName>
    </submittedName>
</protein>
<dbReference type="InterPro" id="IPR020915">
    <property type="entry name" value="UPF0311"/>
</dbReference>
<dbReference type="PANTHER" id="PTHR37315">
    <property type="entry name" value="UPF0311 PROTEIN BLR7842"/>
    <property type="match status" value="1"/>
</dbReference>
<dbReference type="Gene3D" id="2.40.160.20">
    <property type="match status" value="1"/>
</dbReference>
<name>A0A9Q9B1Q1_9PEZI</name>
<reference evidence="1" key="1">
    <citation type="submission" date="2022-06" db="EMBL/GenBank/DDBJ databases">
        <title>Complete genome sequences of two strains of the flax pathogen Septoria linicola.</title>
        <authorList>
            <person name="Lapalu N."/>
            <person name="Simon A."/>
            <person name="Demenou B."/>
            <person name="Paumier D."/>
            <person name="Guillot M.-P."/>
            <person name="Gout L."/>
            <person name="Valade R."/>
        </authorList>
    </citation>
    <scope>NUCLEOTIDE SEQUENCE</scope>
    <source>
        <strain evidence="1">SE15195</strain>
    </source>
</reference>
<sequence>MAPPDDRAAPGHDFLPLPFRMKAPYLDFVYRLSCEMASDNYAVGAPFGGAHSRMIMPISGGTVRGPHISAEIQKMGGPDWGTAVTGTGFMRLDARYTLKTDEGHFIDVRSKGIFVPQKDGFLSKGIPEQMTQEDVEWFTRLQFTAGPGPYNWLNNVMAIGVLSMHERKIVIDAYRVTNFPGSPARDLKL</sequence>
<dbReference type="AlphaFoldDB" id="A0A9Q9B1Q1"/>
<dbReference type="EMBL" id="CP099425">
    <property type="protein sequence ID" value="USW55963.1"/>
    <property type="molecule type" value="Genomic_DNA"/>
</dbReference>
<organism evidence="1 2">
    <name type="scientific">Septoria linicola</name>
    <dbReference type="NCBI Taxonomy" id="215465"/>
    <lineage>
        <taxon>Eukaryota</taxon>
        <taxon>Fungi</taxon>
        <taxon>Dikarya</taxon>
        <taxon>Ascomycota</taxon>
        <taxon>Pezizomycotina</taxon>
        <taxon>Dothideomycetes</taxon>
        <taxon>Dothideomycetidae</taxon>
        <taxon>Mycosphaerellales</taxon>
        <taxon>Mycosphaerellaceae</taxon>
        <taxon>Septoria</taxon>
    </lineage>
</organism>
<evidence type="ECO:0000313" key="2">
    <source>
        <dbReference type="Proteomes" id="UP001056384"/>
    </source>
</evidence>
<evidence type="ECO:0000313" key="1">
    <source>
        <dbReference type="EMBL" id="USW55963.1"/>
    </source>
</evidence>
<dbReference type="Pfam" id="PF11578">
    <property type="entry name" value="DUF3237"/>
    <property type="match status" value="1"/>
</dbReference>
<proteinExistence type="predicted"/>
<gene>
    <name evidence="1" type="ORF">Slin15195_G092820</name>
</gene>
<dbReference type="Proteomes" id="UP001056384">
    <property type="component" value="Chromosome 8"/>
</dbReference>
<dbReference type="PANTHER" id="PTHR37315:SF1">
    <property type="entry name" value="UPF0311 PROTEIN BLR7842"/>
    <property type="match status" value="1"/>
</dbReference>
<accession>A0A9Q9B1Q1</accession>
<keyword evidence="2" id="KW-1185">Reference proteome</keyword>